<name>A0ACA9KT68_9GLOM</name>
<sequence length="148" mass="17774">MVNMIFEDINKTIKENLELKKSEAKKKEEDKNKNIEEFSFTENNNNILGLNEKANDVEIKKMYRKLILIWHSDKNINNKEESEKKTKQITEVYRIITEYREKFKKIKSKNTKPKKTNAKPKLRKPRQTKSKQTNPKQTKYKPKNNSKE</sequence>
<accession>A0ACA9KT68</accession>
<gene>
    <name evidence="1" type="ORF">SCALOS_LOCUS2710</name>
</gene>
<evidence type="ECO:0000313" key="1">
    <source>
        <dbReference type="EMBL" id="CAG8488044.1"/>
    </source>
</evidence>
<evidence type="ECO:0000313" key="2">
    <source>
        <dbReference type="Proteomes" id="UP000789860"/>
    </source>
</evidence>
<protein>
    <submittedName>
        <fullName evidence="1">6462_t:CDS:1</fullName>
    </submittedName>
</protein>
<comment type="caution">
    <text evidence="1">The sequence shown here is derived from an EMBL/GenBank/DDBJ whole genome shotgun (WGS) entry which is preliminary data.</text>
</comment>
<dbReference type="EMBL" id="CAJVPM010002532">
    <property type="protein sequence ID" value="CAG8488044.1"/>
    <property type="molecule type" value="Genomic_DNA"/>
</dbReference>
<keyword evidence="2" id="KW-1185">Reference proteome</keyword>
<proteinExistence type="predicted"/>
<reference evidence="1" key="1">
    <citation type="submission" date="2021-06" db="EMBL/GenBank/DDBJ databases">
        <authorList>
            <person name="Kallberg Y."/>
            <person name="Tangrot J."/>
            <person name="Rosling A."/>
        </authorList>
    </citation>
    <scope>NUCLEOTIDE SEQUENCE</scope>
    <source>
        <strain evidence="1">AU212A</strain>
    </source>
</reference>
<organism evidence="1 2">
    <name type="scientific">Scutellospora calospora</name>
    <dbReference type="NCBI Taxonomy" id="85575"/>
    <lineage>
        <taxon>Eukaryota</taxon>
        <taxon>Fungi</taxon>
        <taxon>Fungi incertae sedis</taxon>
        <taxon>Mucoromycota</taxon>
        <taxon>Glomeromycotina</taxon>
        <taxon>Glomeromycetes</taxon>
        <taxon>Diversisporales</taxon>
        <taxon>Gigasporaceae</taxon>
        <taxon>Scutellospora</taxon>
    </lineage>
</organism>
<dbReference type="Proteomes" id="UP000789860">
    <property type="component" value="Unassembled WGS sequence"/>
</dbReference>